<accession>A0A915JUR3</accession>
<name>A0A915JUR3_ROMCU</name>
<dbReference type="WBParaSite" id="nRc.2.0.1.t29804-RA">
    <property type="protein sequence ID" value="nRc.2.0.1.t29804-RA"/>
    <property type="gene ID" value="nRc.2.0.1.g29804"/>
</dbReference>
<evidence type="ECO:0000313" key="2">
    <source>
        <dbReference type="Proteomes" id="UP000887565"/>
    </source>
</evidence>
<sequence length="84" mass="9266">MWSSNHMWATVILFWVNVPVLSEQIVLVDPKVSTASKFLTKQFLLAIRLAVKAKFLLTVTVAINPSGTLATIIPIKKITASKSE</sequence>
<organism evidence="2 3">
    <name type="scientific">Romanomermis culicivorax</name>
    <name type="common">Nematode worm</name>
    <dbReference type="NCBI Taxonomy" id="13658"/>
    <lineage>
        <taxon>Eukaryota</taxon>
        <taxon>Metazoa</taxon>
        <taxon>Ecdysozoa</taxon>
        <taxon>Nematoda</taxon>
        <taxon>Enoplea</taxon>
        <taxon>Dorylaimia</taxon>
        <taxon>Mermithida</taxon>
        <taxon>Mermithoidea</taxon>
        <taxon>Mermithidae</taxon>
        <taxon>Romanomermis</taxon>
    </lineage>
</organism>
<dbReference type="AlphaFoldDB" id="A0A915JUR3"/>
<evidence type="ECO:0000313" key="3">
    <source>
        <dbReference type="WBParaSite" id="nRc.2.0.1.t29804-RA"/>
    </source>
</evidence>
<feature type="signal peptide" evidence="1">
    <location>
        <begin position="1"/>
        <end position="22"/>
    </location>
</feature>
<evidence type="ECO:0000256" key="1">
    <source>
        <dbReference type="SAM" id="SignalP"/>
    </source>
</evidence>
<feature type="chain" id="PRO_5037713478" evidence="1">
    <location>
        <begin position="23"/>
        <end position="84"/>
    </location>
</feature>
<proteinExistence type="predicted"/>
<dbReference type="Proteomes" id="UP000887565">
    <property type="component" value="Unplaced"/>
</dbReference>
<keyword evidence="1" id="KW-0732">Signal</keyword>
<protein>
    <submittedName>
        <fullName evidence="3">Secreted protein</fullName>
    </submittedName>
</protein>
<reference evidence="3" key="1">
    <citation type="submission" date="2022-11" db="UniProtKB">
        <authorList>
            <consortium name="WormBaseParasite"/>
        </authorList>
    </citation>
    <scope>IDENTIFICATION</scope>
</reference>
<keyword evidence="2" id="KW-1185">Reference proteome</keyword>